<reference evidence="1 2" key="1">
    <citation type="submission" date="2015-09" db="EMBL/GenBank/DDBJ databases">
        <title>Trachymyrmex zeteki WGS genome.</title>
        <authorList>
            <person name="Nygaard S."/>
            <person name="Hu H."/>
            <person name="Boomsma J."/>
            <person name="Zhang G."/>
        </authorList>
    </citation>
    <scope>NUCLEOTIDE SEQUENCE [LARGE SCALE GENOMIC DNA]</scope>
    <source>
        <strain evidence="1">Tzet28-1</strain>
        <tissue evidence="1">Whole body</tissue>
    </source>
</reference>
<keyword evidence="2" id="KW-1185">Reference proteome</keyword>
<dbReference type="AlphaFoldDB" id="A0A151WGN9"/>
<sequence>MNDVFTYFKTEVQTFLIDARDIDKVPDENLFLEKFEYNGIFKGMETLEDQMACLKANYNFVEPVEIELGTRLEQTLNTETGEYFPKQFRETFQYVPIIKVLQLLLSNETIKSSIKELPKNIGNGLLNSFVDGESFKNHEFFQRWPNAIRIQLYYDDIVVNNPLGFKISAHKLGTFYYTIQNLPAHLNSYLELKKLESDNGVIIQINNEPYTLRASLAVVCADGLAAHQLFGLLSSLARYFCRLCLINREEFHSGIGGNYQIRNKAIYKEQVAAITANKGMETFTGVKENSALHSSNYFHCTSNYIFDSMHDLLEGICKTILKLILHIYICLNKYFTVDRFNSRVHMFKYGISENKNKPSANFDINHLRNLKDHSIKQTAMQTWCLIRTFPFLVLDLIPDDDEYLNLILLLNRIMEIVFALKLRTSILPYLEDLIEMHEQLFRQLFPEIKLINKLHYLSHYSLCIRQSGSLRHVWCMRFEAKHNMFKKHGRVCCNYKNLPKTMIRLCQISQCCKWGMGKNIRPKLCCTNGAKKLVTLTLSKLELIKMGFDDHDEVFCCKNVQFEGILYRIGLSIVLKSGFNTKCNLPNFGKIEEIVILENEEIFLWCQLWTTLYLHERLNAYHVQLSEQYEFIKIDKLIHEKPISEWQYYGEDLSYFVLRHTLL</sequence>
<dbReference type="PANTHER" id="PTHR31912">
    <property type="entry name" value="IP13529P"/>
    <property type="match status" value="1"/>
</dbReference>
<protein>
    <submittedName>
        <fullName evidence="1">Uncharacterized protein</fullName>
    </submittedName>
</protein>
<organism evidence="1 2">
    <name type="scientific">Mycetomoellerius zeteki</name>
    <dbReference type="NCBI Taxonomy" id="64791"/>
    <lineage>
        <taxon>Eukaryota</taxon>
        <taxon>Metazoa</taxon>
        <taxon>Ecdysozoa</taxon>
        <taxon>Arthropoda</taxon>
        <taxon>Hexapoda</taxon>
        <taxon>Insecta</taxon>
        <taxon>Pterygota</taxon>
        <taxon>Neoptera</taxon>
        <taxon>Endopterygota</taxon>
        <taxon>Hymenoptera</taxon>
        <taxon>Apocrita</taxon>
        <taxon>Aculeata</taxon>
        <taxon>Formicoidea</taxon>
        <taxon>Formicidae</taxon>
        <taxon>Myrmicinae</taxon>
        <taxon>Mycetomoellerius</taxon>
    </lineage>
</organism>
<dbReference type="Proteomes" id="UP000075809">
    <property type="component" value="Unassembled WGS sequence"/>
</dbReference>
<gene>
    <name evidence="1" type="ORF">ALC60_14012</name>
</gene>
<evidence type="ECO:0000313" key="1">
    <source>
        <dbReference type="EMBL" id="KYQ46978.1"/>
    </source>
</evidence>
<name>A0A151WGN9_9HYME</name>
<evidence type="ECO:0000313" key="2">
    <source>
        <dbReference type="Proteomes" id="UP000075809"/>
    </source>
</evidence>
<accession>A0A151WGN9</accession>
<proteinExistence type="predicted"/>
<dbReference type="EMBL" id="KQ983163">
    <property type="protein sequence ID" value="KYQ46978.1"/>
    <property type="molecule type" value="Genomic_DNA"/>
</dbReference>
<dbReference type="PANTHER" id="PTHR31912:SF34">
    <property type="entry name" value="NOTOCHORD-RELATED PROTEIN"/>
    <property type="match status" value="1"/>
</dbReference>